<dbReference type="Proteomes" id="UP001219349">
    <property type="component" value="Chromosome"/>
</dbReference>
<protein>
    <recommendedName>
        <fullName evidence="4">Secreted protein</fullName>
    </recommendedName>
</protein>
<proteinExistence type="predicted"/>
<feature type="transmembrane region" description="Helical" evidence="1">
    <location>
        <begin position="26"/>
        <end position="47"/>
    </location>
</feature>
<evidence type="ECO:0000313" key="3">
    <source>
        <dbReference type="Proteomes" id="UP001219349"/>
    </source>
</evidence>
<accession>A0ABY7SG10</accession>
<sequence length="57" mass="6080">MPLPHFLLILLTVVLAAALTLWVTVSAGIPMVAVLLLALSAAALLHFGHRDRHDQDG</sequence>
<evidence type="ECO:0000256" key="1">
    <source>
        <dbReference type="SAM" id="Phobius"/>
    </source>
</evidence>
<gene>
    <name evidence="2" type="ORF">JHX87_10525</name>
</gene>
<keyword evidence="1" id="KW-0472">Membrane</keyword>
<dbReference type="RefSeq" id="WP_271885036.1">
    <property type="nucleotide sequence ID" value="NZ_CP067136.1"/>
</dbReference>
<name>A0ABY7SG10_9RHOB</name>
<organism evidence="2 3">
    <name type="scientific">Paracoccus fistulariae</name>
    <dbReference type="NCBI Taxonomy" id="658446"/>
    <lineage>
        <taxon>Bacteria</taxon>
        <taxon>Pseudomonadati</taxon>
        <taxon>Pseudomonadota</taxon>
        <taxon>Alphaproteobacteria</taxon>
        <taxon>Rhodobacterales</taxon>
        <taxon>Paracoccaceae</taxon>
        <taxon>Paracoccus</taxon>
    </lineage>
</organism>
<keyword evidence="1" id="KW-1133">Transmembrane helix</keyword>
<reference evidence="2 3" key="1">
    <citation type="submission" date="2021-01" db="EMBL/GenBank/DDBJ databases">
        <title>Biogeographic distribution of Paracoccus.</title>
        <authorList>
            <person name="Hollensteiner J."/>
            <person name="Leineberger J."/>
            <person name="Brinkhoff T."/>
            <person name="Daniel R."/>
        </authorList>
    </citation>
    <scope>NUCLEOTIDE SEQUENCE [LARGE SCALE GENOMIC DNA]</scope>
    <source>
        <strain evidence="2 3">KCTC 22803</strain>
    </source>
</reference>
<evidence type="ECO:0008006" key="4">
    <source>
        <dbReference type="Google" id="ProtNLM"/>
    </source>
</evidence>
<keyword evidence="1" id="KW-0812">Transmembrane</keyword>
<dbReference type="EMBL" id="CP067136">
    <property type="protein sequence ID" value="WCR05957.1"/>
    <property type="molecule type" value="Genomic_DNA"/>
</dbReference>
<keyword evidence="3" id="KW-1185">Reference proteome</keyword>
<evidence type="ECO:0000313" key="2">
    <source>
        <dbReference type="EMBL" id="WCR05957.1"/>
    </source>
</evidence>